<gene>
    <name evidence="1" type="ORF">GCM10009665_15000</name>
</gene>
<keyword evidence="2" id="KW-1185">Reference proteome</keyword>
<proteinExistence type="predicted"/>
<dbReference type="EMBL" id="BAAALF010000016">
    <property type="protein sequence ID" value="GAA1225560.1"/>
    <property type="molecule type" value="Genomic_DNA"/>
</dbReference>
<accession>A0ABN1VX70</accession>
<reference evidence="1 2" key="1">
    <citation type="journal article" date="2019" name="Int. J. Syst. Evol. Microbiol.">
        <title>The Global Catalogue of Microorganisms (GCM) 10K type strain sequencing project: providing services to taxonomists for standard genome sequencing and annotation.</title>
        <authorList>
            <consortium name="The Broad Institute Genomics Platform"/>
            <consortium name="The Broad Institute Genome Sequencing Center for Infectious Disease"/>
            <person name="Wu L."/>
            <person name="Ma J."/>
        </authorList>
    </citation>
    <scope>NUCLEOTIDE SEQUENCE [LARGE SCALE GENOMIC DNA]</scope>
    <source>
        <strain evidence="1 2">JCM 13004</strain>
    </source>
</reference>
<dbReference type="Proteomes" id="UP001500037">
    <property type="component" value="Unassembled WGS sequence"/>
</dbReference>
<dbReference type="RefSeq" id="WP_344440439.1">
    <property type="nucleotide sequence ID" value="NZ_BAAALF010000016.1"/>
</dbReference>
<protein>
    <submittedName>
        <fullName evidence="1">Uncharacterized protein</fullName>
    </submittedName>
</protein>
<comment type="caution">
    <text evidence="1">The sequence shown here is derived from an EMBL/GenBank/DDBJ whole genome shotgun (WGS) entry which is preliminary data.</text>
</comment>
<sequence>MATEHEGAYSTWHGALKVLTRGAPELQEWQDQRYRFAHRVGELLVAEQSGQPAVTGPVLYGVYLAGTGLAYVGQTEQGDRRLRDLPVGEATISRTPFLPRSGSV</sequence>
<organism evidence="1 2">
    <name type="scientific">Kitasatospora nipponensis</name>
    <dbReference type="NCBI Taxonomy" id="258049"/>
    <lineage>
        <taxon>Bacteria</taxon>
        <taxon>Bacillati</taxon>
        <taxon>Actinomycetota</taxon>
        <taxon>Actinomycetes</taxon>
        <taxon>Kitasatosporales</taxon>
        <taxon>Streptomycetaceae</taxon>
        <taxon>Kitasatospora</taxon>
    </lineage>
</organism>
<name>A0ABN1VX70_9ACTN</name>
<evidence type="ECO:0000313" key="1">
    <source>
        <dbReference type="EMBL" id="GAA1225560.1"/>
    </source>
</evidence>
<evidence type="ECO:0000313" key="2">
    <source>
        <dbReference type="Proteomes" id="UP001500037"/>
    </source>
</evidence>